<sequence length="106" mass="11329">MTDLVVHLDELAKVPLAQNNVRHLVSDLPSLHVVLVVNGPAVASLATPAWTAFLTDLPQVQVEACHHALDNQHLTPAQLPAGVHVVAAGVVRIVELQAQGFLYLKP</sequence>
<dbReference type="Gene3D" id="3.40.1260.10">
    <property type="entry name" value="DsrEFH-like"/>
    <property type="match status" value="1"/>
</dbReference>
<gene>
    <name evidence="1" type="ORF">VC81_02655</name>
</gene>
<comment type="caution">
    <text evidence="1">The sequence shown here is derived from an EMBL/GenBank/DDBJ whole genome shotgun (WGS) entry which is preliminary data.</text>
</comment>
<protein>
    <submittedName>
        <fullName evidence="1">Uncharacterized protein</fullName>
    </submittedName>
</protein>
<dbReference type="OrthoDB" id="6412948at2"/>
<accession>A0A0F3RTN8</accession>
<reference evidence="1 2" key="1">
    <citation type="submission" date="2015-03" db="EMBL/GenBank/DDBJ databases">
        <authorList>
            <person name="Zheng J."/>
            <person name="Ganezle M."/>
        </authorList>
    </citation>
    <scope>NUCLEOTIDE SEQUENCE [LARGE SCALE GENOMIC DNA]</scope>
    <source>
        <strain evidence="1 2">LP38</strain>
    </source>
</reference>
<organism evidence="1 2">
    <name type="scientific">Levilactobacillus spicheri</name>
    <dbReference type="NCBI Taxonomy" id="216463"/>
    <lineage>
        <taxon>Bacteria</taxon>
        <taxon>Bacillati</taxon>
        <taxon>Bacillota</taxon>
        <taxon>Bacilli</taxon>
        <taxon>Lactobacillales</taxon>
        <taxon>Lactobacillaceae</taxon>
        <taxon>Levilactobacillus</taxon>
    </lineage>
</organism>
<name>A0A0F3RTN8_9LACO</name>
<dbReference type="RefSeq" id="WP_045806610.1">
    <property type="nucleotide sequence ID" value="NZ_JZCR01000006.1"/>
</dbReference>
<proteinExistence type="predicted"/>
<dbReference type="Proteomes" id="UP000033491">
    <property type="component" value="Unassembled WGS sequence"/>
</dbReference>
<dbReference type="SUPFAM" id="SSF75169">
    <property type="entry name" value="DsrEFH-like"/>
    <property type="match status" value="1"/>
</dbReference>
<dbReference type="InterPro" id="IPR027396">
    <property type="entry name" value="DsrEFH-like"/>
</dbReference>
<dbReference type="PATRIC" id="fig|216463.3.peg.2348"/>
<evidence type="ECO:0000313" key="1">
    <source>
        <dbReference type="EMBL" id="KJW13383.1"/>
    </source>
</evidence>
<dbReference type="EMBL" id="JZCR01000006">
    <property type="protein sequence ID" value="KJW13383.1"/>
    <property type="molecule type" value="Genomic_DNA"/>
</dbReference>
<dbReference type="AlphaFoldDB" id="A0A0F3RTN8"/>
<dbReference type="PANTHER" id="PTHR37691">
    <property type="entry name" value="BLR3518 PROTEIN"/>
    <property type="match status" value="1"/>
</dbReference>
<dbReference type="STRING" id="216463.VC81_02655"/>
<evidence type="ECO:0000313" key="2">
    <source>
        <dbReference type="Proteomes" id="UP000033491"/>
    </source>
</evidence>
<dbReference type="PANTHER" id="PTHR37691:SF1">
    <property type="entry name" value="BLR3518 PROTEIN"/>
    <property type="match status" value="1"/>
</dbReference>